<dbReference type="AlphaFoldDB" id="A0A1G2QZ01"/>
<dbReference type="Proteomes" id="UP000178065">
    <property type="component" value="Unassembled WGS sequence"/>
</dbReference>
<accession>A0A1G2QZ01</accession>
<sequence>MSERLALAVLALPFWPKTEPKRSVLLILPGIQEYRIAEGVKYWPEKAQRLWVAGTRGDPFYTRREILEIIGRITAKEGDAYLENGGWANHTPDQMRWAVELLKKSSEVNHIAICTAAYHVPRCVLTLVRAMLVSGTKRVISILPTWHPEGPAVSGSKEWDEEMEKISRYQGEGDVATLQEWCAYSLWRASQ</sequence>
<dbReference type="EMBL" id="MHTT01000010">
    <property type="protein sequence ID" value="OHA65816.1"/>
    <property type="molecule type" value="Genomic_DNA"/>
</dbReference>
<reference evidence="1 2" key="1">
    <citation type="journal article" date="2016" name="Nat. Commun.">
        <title>Thousands of microbial genomes shed light on interconnected biogeochemical processes in an aquifer system.</title>
        <authorList>
            <person name="Anantharaman K."/>
            <person name="Brown C.T."/>
            <person name="Hug L.A."/>
            <person name="Sharon I."/>
            <person name="Castelle C.J."/>
            <person name="Probst A.J."/>
            <person name="Thomas B.C."/>
            <person name="Singh A."/>
            <person name="Wilkins M.J."/>
            <person name="Karaoz U."/>
            <person name="Brodie E.L."/>
            <person name="Williams K.H."/>
            <person name="Hubbard S.S."/>
            <person name="Banfield J.F."/>
        </authorList>
    </citation>
    <scope>NUCLEOTIDE SEQUENCE [LARGE SCALE GENOMIC DNA]</scope>
</reference>
<name>A0A1G2QZ01_9BACT</name>
<evidence type="ECO:0000313" key="1">
    <source>
        <dbReference type="EMBL" id="OHA65816.1"/>
    </source>
</evidence>
<comment type="caution">
    <text evidence="1">The sequence shown here is derived from an EMBL/GenBank/DDBJ whole genome shotgun (WGS) entry which is preliminary data.</text>
</comment>
<proteinExistence type="predicted"/>
<evidence type="ECO:0000313" key="2">
    <source>
        <dbReference type="Proteomes" id="UP000178065"/>
    </source>
</evidence>
<evidence type="ECO:0008006" key="3">
    <source>
        <dbReference type="Google" id="ProtNLM"/>
    </source>
</evidence>
<gene>
    <name evidence="1" type="ORF">A2672_02510</name>
</gene>
<protein>
    <recommendedName>
        <fullName evidence="3">DUF218 domain-containing protein</fullName>
    </recommendedName>
</protein>
<organism evidence="1 2">
    <name type="scientific">Candidatus Wildermuthbacteria bacterium RIFCSPHIGHO2_01_FULL_49_22b</name>
    <dbReference type="NCBI Taxonomy" id="1802448"/>
    <lineage>
        <taxon>Bacteria</taxon>
        <taxon>Candidatus Wildermuthiibacteriota</taxon>
    </lineage>
</organism>